<evidence type="ECO:0000256" key="1">
    <source>
        <dbReference type="SAM" id="Phobius"/>
    </source>
</evidence>
<dbReference type="EMBL" id="JADOES010000029">
    <property type="protein sequence ID" value="MBT9316606.1"/>
    <property type="molecule type" value="Genomic_DNA"/>
</dbReference>
<organism evidence="2 3">
    <name type="scientific">Leptothoe spongobia TAU-MAC 1115</name>
    <dbReference type="NCBI Taxonomy" id="1967444"/>
    <lineage>
        <taxon>Bacteria</taxon>
        <taxon>Bacillati</taxon>
        <taxon>Cyanobacteriota</taxon>
        <taxon>Cyanophyceae</taxon>
        <taxon>Nodosilineales</taxon>
        <taxon>Cymatolegaceae</taxon>
        <taxon>Leptothoe</taxon>
        <taxon>Leptothoe spongobia</taxon>
    </lineage>
</organism>
<proteinExistence type="predicted"/>
<gene>
    <name evidence="2" type="ORF">IXB50_14345</name>
</gene>
<keyword evidence="3" id="KW-1185">Reference proteome</keyword>
<protein>
    <submittedName>
        <fullName evidence="2">DUF1269 domain-containing protein</fullName>
    </submittedName>
</protein>
<dbReference type="RefSeq" id="WP_215609673.1">
    <property type="nucleotide sequence ID" value="NZ_JADOES010000029.1"/>
</dbReference>
<name>A0A947DGU1_9CYAN</name>
<dbReference type="AlphaFoldDB" id="A0A947DGU1"/>
<feature type="transmembrane region" description="Helical" evidence="1">
    <location>
        <begin position="64"/>
        <end position="86"/>
    </location>
</feature>
<reference evidence="2" key="2">
    <citation type="journal article" date="2021" name="Mar. Drugs">
        <title>Genome Reduction and Secondary Metabolism of the Marine Sponge-Associated Cyanobacterium Leptothoe.</title>
        <authorList>
            <person name="Konstantinou D."/>
            <person name="Popin R.V."/>
            <person name="Fewer D.P."/>
            <person name="Sivonen K."/>
            <person name="Gkelis S."/>
        </authorList>
    </citation>
    <scope>NUCLEOTIDE SEQUENCE</scope>
    <source>
        <strain evidence="2">TAU-MAC 1115</strain>
    </source>
</reference>
<keyword evidence="1" id="KW-0812">Transmembrane</keyword>
<keyword evidence="1" id="KW-0472">Membrane</keyword>
<evidence type="ECO:0000313" key="3">
    <source>
        <dbReference type="Proteomes" id="UP000717364"/>
    </source>
</evidence>
<evidence type="ECO:0000313" key="2">
    <source>
        <dbReference type="EMBL" id="MBT9316606.1"/>
    </source>
</evidence>
<dbReference type="PANTHER" id="PTHR36109">
    <property type="entry name" value="MEMBRANE PROTEIN-RELATED"/>
    <property type="match status" value="1"/>
</dbReference>
<dbReference type="InterPro" id="IPR052948">
    <property type="entry name" value="Low_temp-induced_all0457"/>
</dbReference>
<feature type="transmembrane region" description="Helical" evidence="1">
    <location>
        <begin position="106"/>
        <end position="131"/>
    </location>
</feature>
<accession>A0A947DGU1</accession>
<dbReference type="PANTHER" id="PTHR36109:SF2">
    <property type="entry name" value="MEMBRANE PROTEIN"/>
    <property type="match status" value="1"/>
</dbReference>
<comment type="caution">
    <text evidence="2">The sequence shown here is derived from an EMBL/GenBank/DDBJ whole genome shotgun (WGS) entry which is preliminary data.</text>
</comment>
<reference evidence="2" key="1">
    <citation type="submission" date="2020-11" db="EMBL/GenBank/DDBJ databases">
        <authorList>
            <person name="Konstantinou D."/>
            <person name="Gkelis S."/>
            <person name="Popin R."/>
            <person name="Fewer D."/>
            <person name="Sivonen K."/>
        </authorList>
    </citation>
    <scope>NUCLEOTIDE SEQUENCE</scope>
    <source>
        <strain evidence="2">TAU-MAC 1115</strain>
    </source>
</reference>
<dbReference type="Proteomes" id="UP000717364">
    <property type="component" value="Unassembled WGS sequence"/>
</dbReference>
<sequence>MTIGNYRRGIGVFATKQDMEFALSELKDSGLPMDKVTVIAKDENSKPQQGTNLRKRPGHEVAKGVGIGSLTGTVFGFLAGLLVSVSELTIPGIGTIMAAGTIVETLAITFAGGGIGAVSGGVIGAFSGLGIPGNQAKVYSDRLAQGDYLIIVEGKSDEVMRAEMILLNERGIKEWSIFDAHSDGTNLLEKPA</sequence>
<keyword evidence="1" id="KW-1133">Transmembrane helix</keyword>